<evidence type="ECO:0000256" key="1">
    <source>
        <dbReference type="SAM" id="MobiDB-lite"/>
    </source>
</evidence>
<gene>
    <name evidence="3" type="ORF">ABID56_000022</name>
</gene>
<dbReference type="EMBL" id="JBEPMX010000001">
    <property type="protein sequence ID" value="MET3681943.1"/>
    <property type="molecule type" value="Genomic_DNA"/>
</dbReference>
<feature type="compositionally biased region" description="Acidic residues" evidence="1">
    <location>
        <begin position="122"/>
        <end position="147"/>
    </location>
</feature>
<reference evidence="3 4" key="1">
    <citation type="submission" date="2024-06" db="EMBL/GenBank/DDBJ databases">
        <title>Genomic Encyclopedia of Type Strains, Phase IV (KMG-IV): sequencing the most valuable type-strain genomes for metagenomic binning, comparative biology and taxonomic classification.</title>
        <authorList>
            <person name="Goeker M."/>
        </authorList>
    </citation>
    <scope>NUCLEOTIDE SEQUENCE [LARGE SCALE GENOMIC DNA]</scope>
    <source>
        <strain evidence="3 4">DSM 23520</strain>
    </source>
</reference>
<evidence type="ECO:0000313" key="3">
    <source>
        <dbReference type="EMBL" id="MET3681943.1"/>
    </source>
</evidence>
<sequence length="298" mass="33866">MKKRRHWIWLLSGAVVTIALFVLAQTVMLSDETKLLSESEAKNQLREQMDGDIVFVRQSSDAFTYEVTRSQGVYQAVVSREDGTIIDLTRQVALDEGHGSKNNSNEPEDEETQSDASPGPDQTEDESTDAPEESTAEESSEESDEPTTGERERLSSEDIREQMLAEQNGDMTSFEYLEDDDMYRVTIEQEFTRYHFEVDAYSGEVLARETEDLTPELAITEEEAQSIARNQVDDESTRQQTTLTENDGVIFYIVLFHVSDNEQAEVHINAFSGDVETVTWEEREDQPQSESDEEEEAD</sequence>
<accession>A0ABV2KQU3</accession>
<comment type="caution">
    <text evidence="3">The sequence shown here is derived from an EMBL/GenBank/DDBJ whole genome shotgun (WGS) entry which is preliminary data.</text>
</comment>
<feature type="domain" description="PepSY" evidence="2">
    <location>
        <begin position="153"/>
        <end position="209"/>
    </location>
</feature>
<protein>
    <submittedName>
        <fullName evidence="3">Membrane protein YkoI</fullName>
    </submittedName>
</protein>
<organism evidence="3 4">
    <name type="scientific">Alkalibacillus flavidus</name>
    <dbReference type="NCBI Taxonomy" id="546021"/>
    <lineage>
        <taxon>Bacteria</taxon>
        <taxon>Bacillati</taxon>
        <taxon>Bacillota</taxon>
        <taxon>Bacilli</taxon>
        <taxon>Bacillales</taxon>
        <taxon>Bacillaceae</taxon>
        <taxon>Alkalibacillus</taxon>
    </lineage>
</organism>
<feature type="region of interest" description="Disordered" evidence="1">
    <location>
        <begin position="277"/>
        <end position="298"/>
    </location>
</feature>
<evidence type="ECO:0000259" key="2">
    <source>
        <dbReference type="Pfam" id="PF03413"/>
    </source>
</evidence>
<evidence type="ECO:0000313" key="4">
    <source>
        <dbReference type="Proteomes" id="UP001549167"/>
    </source>
</evidence>
<feature type="compositionally biased region" description="Basic and acidic residues" evidence="1">
    <location>
        <begin position="148"/>
        <end position="158"/>
    </location>
</feature>
<dbReference type="Gene3D" id="3.10.450.40">
    <property type="match status" value="2"/>
</dbReference>
<keyword evidence="4" id="KW-1185">Reference proteome</keyword>
<feature type="region of interest" description="Disordered" evidence="1">
    <location>
        <begin position="90"/>
        <end position="158"/>
    </location>
</feature>
<feature type="domain" description="PepSY" evidence="2">
    <location>
        <begin position="218"/>
        <end position="276"/>
    </location>
</feature>
<dbReference type="RefSeq" id="WP_354218275.1">
    <property type="nucleotide sequence ID" value="NZ_JBEPMX010000001.1"/>
</dbReference>
<name>A0ABV2KQU3_9BACI</name>
<dbReference type="Proteomes" id="UP001549167">
    <property type="component" value="Unassembled WGS sequence"/>
</dbReference>
<dbReference type="Pfam" id="PF03413">
    <property type="entry name" value="PepSY"/>
    <property type="match status" value="2"/>
</dbReference>
<dbReference type="InterPro" id="IPR025711">
    <property type="entry name" value="PepSY"/>
</dbReference>
<proteinExistence type="predicted"/>